<evidence type="ECO:0000313" key="17">
    <source>
        <dbReference type="EMBL" id="PKR89642.1"/>
    </source>
</evidence>
<comment type="function">
    <text evidence="2">Membrane-anchoring subunit of succinate dehydrogenase (SDH).</text>
</comment>
<feature type="transmembrane region" description="Helical" evidence="16">
    <location>
        <begin position="59"/>
        <end position="81"/>
    </location>
</feature>
<evidence type="ECO:0000256" key="15">
    <source>
        <dbReference type="ARBA" id="ARBA00023136"/>
    </source>
</evidence>
<evidence type="ECO:0000256" key="3">
    <source>
        <dbReference type="ARBA" id="ARBA00004141"/>
    </source>
</evidence>
<accession>A0A1I4VKT3</accession>
<comment type="cofactor">
    <cofactor evidence="1">
        <name>heme</name>
        <dbReference type="ChEBI" id="CHEBI:30413"/>
    </cofactor>
</comment>
<protein>
    <recommendedName>
        <fullName evidence="6">Succinate dehydrogenase hydrophobic membrane anchor subunit</fullName>
    </recommendedName>
</protein>
<evidence type="ECO:0000256" key="5">
    <source>
        <dbReference type="ARBA" id="ARBA00011558"/>
    </source>
</evidence>
<proteinExistence type="predicted"/>
<evidence type="ECO:0000256" key="1">
    <source>
        <dbReference type="ARBA" id="ARBA00001971"/>
    </source>
</evidence>
<evidence type="ECO:0000256" key="13">
    <source>
        <dbReference type="ARBA" id="ARBA00022989"/>
    </source>
</evidence>
<dbReference type="GO" id="GO:0006099">
    <property type="term" value="P:tricarboxylic acid cycle"/>
    <property type="evidence" value="ECO:0007669"/>
    <property type="project" value="UniProtKB-UniPathway"/>
</dbReference>
<gene>
    <name evidence="17" type="primary">sdhD</name>
    <name evidence="17" type="ORF">CXZ10_09785</name>
</gene>
<dbReference type="GO" id="GO:0016020">
    <property type="term" value="C:membrane"/>
    <property type="evidence" value="ECO:0007669"/>
    <property type="project" value="UniProtKB-SubCell"/>
</dbReference>
<comment type="subunit">
    <text evidence="5">Part of an enzyme complex containing four subunits: a flavoprotein, an iron-sulfur protein, plus two membrane-anchoring proteins, SdhC and SdhD.</text>
</comment>
<evidence type="ECO:0000256" key="6">
    <source>
        <dbReference type="ARBA" id="ARBA00019425"/>
    </source>
</evidence>
<evidence type="ECO:0000256" key="12">
    <source>
        <dbReference type="ARBA" id="ARBA00022982"/>
    </source>
</evidence>
<evidence type="ECO:0000313" key="18">
    <source>
        <dbReference type="Proteomes" id="UP000233491"/>
    </source>
</evidence>
<dbReference type="GO" id="GO:0020037">
    <property type="term" value="F:heme binding"/>
    <property type="evidence" value="ECO:0007669"/>
    <property type="project" value="InterPro"/>
</dbReference>
<dbReference type="GO" id="GO:0046872">
    <property type="term" value="F:metal ion binding"/>
    <property type="evidence" value="ECO:0007669"/>
    <property type="project" value="UniProtKB-KW"/>
</dbReference>
<evidence type="ECO:0000256" key="14">
    <source>
        <dbReference type="ARBA" id="ARBA00023004"/>
    </source>
</evidence>
<dbReference type="InterPro" id="IPR000701">
    <property type="entry name" value="SuccDH_FuR_B_TM-su"/>
</dbReference>
<keyword evidence="13 16" id="KW-1133">Transmembrane helix</keyword>
<dbReference type="CDD" id="cd03495">
    <property type="entry name" value="SQR_TypeC_SdhD_like"/>
    <property type="match status" value="1"/>
</dbReference>
<dbReference type="Pfam" id="PF01127">
    <property type="entry name" value="Sdh_cyt"/>
    <property type="match status" value="1"/>
</dbReference>
<keyword evidence="12" id="KW-0249">Electron transport</keyword>
<evidence type="ECO:0000256" key="2">
    <source>
        <dbReference type="ARBA" id="ARBA00004050"/>
    </source>
</evidence>
<evidence type="ECO:0000256" key="9">
    <source>
        <dbReference type="ARBA" id="ARBA00022617"/>
    </source>
</evidence>
<keyword evidence="11" id="KW-0479">Metal-binding</keyword>
<keyword evidence="14" id="KW-0408">Iron</keyword>
<dbReference type="InterPro" id="IPR034804">
    <property type="entry name" value="SQR/QFR_C/D"/>
</dbReference>
<dbReference type="InterPro" id="IPR014312">
    <property type="entry name" value="Succ_DH_anchor"/>
</dbReference>
<evidence type="ECO:0000256" key="10">
    <source>
        <dbReference type="ARBA" id="ARBA00022692"/>
    </source>
</evidence>
<feature type="transmembrane region" description="Helical" evidence="16">
    <location>
        <begin position="102"/>
        <end position="124"/>
    </location>
</feature>
<comment type="pathway">
    <text evidence="4">Carbohydrate metabolism; tricarboxylic acid cycle.</text>
</comment>
<dbReference type="UniPathway" id="UPA00223"/>
<evidence type="ECO:0000256" key="7">
    <source>
        <dbReference type="ARBA" id="ARBA00022448"/>
    </source>
</evidence>
<evidence type="ECO:0000256" key="16">
    <source>
        <dbReference type="SAM" id="Phobius"/>
    </source>
</evidence>
<evidence type="ECO:0000256" key="11">
    <source>
        <dbReference type="ARBA" id="ARBA00022723"/>
    </source>
</evidence>
<dbReference type="OrthoDB" id="9809280at2"/>
<dbReference type="SUPFAM" id="SSF81343">
    <property type="entry name" value="Fumarate reductase respiratory complex transmembrane subunits"/>
    <property type="match status" value="1"/>
</dbReference>
<reference evidence="17 18" key="1">
    <citation type="submission" date="2017-12" db="EMBL/GenBank/DDBJ databases">
        <title>Anaerobic carbon monoxide metabolism by Pleomorphomonas carboxyditropha sp. nov., a new mesophilic hydrogenogenic carboxidotroph.</title>
        <authorList>
            <person name="Esquivel-Elizondo S."/>
            <person name="Krajmalnik-Brown R."/>
        </authorList>
    </citation>
    <scope>NUCLEOTIDE SEQUENCE [LARGE SCALE GENOMIC DNA]</scope>
    <source>
        <strain evidence="17 18">R5-392</strain>
    </source>
</reference>
<keyword evidence="9" id="KW-0349">Heme</keyword>
<sequence>MDKSFRFQTSLKHARGFGSGKSGTTHFWQQRVTGVAALLLSLIYVVLLVKLQGDDYPTVIATLGNPFVAVLMLAFLGVSVWHMKIGMQVIIEDYVNQPLLRVLALMANSFFSALVGIASAVALIKITFGA</sequence>
<name>A0A1I4VKT3_9HYPH</name>
<keyword evidence="18" id="KW-1185">Reference proteome</keyword>
<dbReference type="AlphaFoldDB" id="A0A1I4VKT3"/>
<dbReference type="Proteomes" id="UP000233491">
    <property type="component" value="Unassembled WGS sequence"/>
</dbReference>
<organism evidence="17 18">
    <name type="scientific">Pleomorphomonas diazotrophica</name>
    <dbReference type="NCBI Taxonomy" id="1166257"/>
    <lineage>
        <taxon>Bacteria</taxon>
        <taxon>Pseudomonadati</taxon>
        <taxon>Pseudomonadota</taxon>
        <taxon>Alphaproteobacteria</taxon>
        <taxon>Hyphomicrobiales</taxon>
        <taxon>Pleomorphomonadaceae</taxon>
        <taxon>Pleomorphomonas</taxon>
    </lineage>
</organism>
<keyword evidence="10 16" id="KW-0812">Transmembrane</keyword>
<dbReference type="RefSeq" id="WP_101288950.1">
    <property type="nucleotide sequence ID" value="NZ_FOUQ01000012.1"/>
</dbReference>
<feature type="transmembrane region" description="Helical" evidence="16">
    <location>
        <begin position="32"/>
        <end position="53"/>
    </location>
</feature>
<keyword evidence="8" id="KW-0816">Tricarboxylic acid cycle</keyword>
<comment type="caution">
    <text evidence="17">The sequence shown here is derived from an EMBL/GenBank/DDBJ whole genome shotgun (WGS) entry which is preliminary data.</text>
</comment>
<comment type="subcellular location">
    <subcellularLocation>
        <location evidence="3">Membrane</location>
        <topology evidence="3">Multi-pass membrane protein</topology>
    </subcellularLocation>
</comment>
<dbReference type="NCBIfam" id="TIGR02968">
    <property type="entry name" value="succ_dehyd_anc"/>
    <property type="match status" value="1"/>
</dbReference>
<evidence type="ECO:0000256" key="8">
    <source>
        <dbReference type="ARBA" id="ARBA00022532"/>
    </source>
</evidence>
<evidence type="ECO:0000256" key="4">
    <source>
        <dbReference type="ARBA" id="ARBA00005163"/>
    </source>
</evidence>
<dbReference type="Gene3D" id="1.20.1300.10">
    <property type="entry name" value="Fumarate reductase/succinate dehydrogenase, transmembrane subunit"/>
    <property type="match status" value="1"/>
</dbReference>
<keyword evidence="15 16" id="KW-0472">Membrane</keyword>
<dbReference type="EMBL" id="PJNW01000005">
    <property type="protein sequence ID" value="PKR89642.1"/>
    <property type="molecule type" value="Genomic_DNA"/>
</dbReference>
<keyword evidence="7" id="KW-0813">Transport</keyword>